<dbReference type="InterPro" id="IPR019734">
    <property type="entry name" value="TPR_rpt"/>
</dbReference>
<dbReference type="SUPFAM" id="SSF52200">
    <property type="entry name" value="Toll/Interleukin receptor TIR domain"/>
    <property type="match status" value="1"/>
</dbReference>
<name>A0A3L7DV61_9GAMM</name>
<keyword evidence="4" id="KW-1185">Reference proteome</keyword>
<feature type="domain" description="TIR" evidence="2">
    <location>
        <begin position="7"/>
        <end position="157"/>
    </location>
</feature>
<comment type="caution">
    <text evidence="3">The sequence shown here is derived from an EMBL/GenBank/DDBJ whole genome shotgun (WGS) entry which is preliminary data.</text>
</comment>
<dbReference type="GO" id="GO:0007165">
    <property type="term" value="P:signal transduction"/>
    <property type="evidence" value="ECO:0007669"/>
    <property type="project" value="InterPro"/>
</dbReference>
<feature type="transmembrane region" description="Helical" evidence="1">
    <location>
        <begin position="198"/>
        <end position="218"/>
    </location>
</feature>
<dbReference type="Gene3D" id="3.40.50.10140">
    <property type="entry name" value="Toll/interleukin-1 receptor homology (TIR) domain"/>
    <property type="match status" value="1"/>
</dbReference>
<dbReference type="SMART" id="SM00255">
    <property type="entry name" value="TIR"/>
    <property type="match status" value="1"/>
</dbReference>
<dbReference type="InterPro" id="IPR011990">
    <property type="entry name" value="TPR-like_helical_dom_sf"/>
</dbReference>
<dbReference type="Proteomes" id="UP000265509">
    <property type="component" value="Unassembled WGS sequence"/>
</dbReference>
<proteinExistence type="predicted"/>
<evidence type="ECO:0000259" key="2">
    <source>
        <dbReference type="PROSITE" id="PS50104"/>
    </source>
</evidence>
<dbReference type="SUPFAM" id="SSF48452">
    <property type="entry name" value="TPR-like"/>
    <property type="match status" value="1"/>
</dbReference>
<gene>
    <name evidence="3" type="ORF">DWB85_16225</name>
</gene>
<keyword evidence="1" id="KW-1133">Transmembrane helix</keyword>
<dbReference type="AlphaFoldDB" id="A0A3L7DV61"/>
<evidence type="ECO:0000313" key="4">
    <source>
        <dbReference type="Proteomes" id="UP000265509"/>
    </source>
</evidence>
<dbReference type="EMBL" id="QRAN01000021">
    <property type="protein sequence ID" value="RLQ20675.1"/>
    <property type="molecule type" value="Genomic_DNA"/>
</dbReference>
<dbReference type="InterPro" id="IPR035897">
    <property type="entry name" value="Toll_tir_struct_dom_sf"/>
</dbReference>
<dbReference type="OrthoDB" id="7308181at2"/>
<protein>
    <submittedName>
        <fullName evidence="3">TIR domain-containing protein</fullName>
    </submittedName>
</protein>
<accession>A0A3L7DV61</accession>
<evidence type="ECO:0000313" key="3">
    <source>
        <dbReference type="EMBL" id="RLQ20675.1"/>
    </source>
</evidence>
<reference evidence="3 4" key="1">
    <citation type="submission" date="2018-07" db="EMBL/GenBank/DDBJ databases">
        <title>Halioglobus sp. genome submission.</title>
        <authorList>
            <person name="Ye M.-Q."/>
            <person name="Du Z.-J."/>
        </authorList>
    </citation>
    <scope>NUCLEOTIDE SEQUENCE [LARGE SCALE GENOMIC DNA]</scope>
    <source>
        <strain evidence="3 4">U0301</strain>
    </source>
</reference>
<dbReference type="SMART" id="SM00028">
    <property type="entry name" value="TPR"/>
    <property type="match status" value="2"/>
</dbReference>
<organism evidence="3 4">
    <name type="scientific">Seongchinamella sediminis</name>
    <dbReference type="NCBI Taxonomy" id="2283635"/>
    <lineage>
        <taxon>Bacteria</taxon>
        <taxon>Pseudomonadati</taxon>
        <taxon>Pseudomonadota</taxon>
        <taxon>Gammaproteobacteria</taxon>
        <taxon>Cellvibrionales</taxon>
        <taxon>Halieaceae</taxon>
        <taxon>Seongchinamella</taxon>
    </lineage>
</organism>
<dbReference type="PROSITE" id="PS50104">
    <property type="entry name" value="TIR"/>
    <property type="match status" value="1"/>
</dbReference>
<dbReference type="Gene3D" id="1.25.40.10">
    <property type="entry name" value="Tetratricopeptide repeat domain"/>
    <property type="match status" value="2"/>
</dbReference>
<evidence type="ECO:0000256" key="1">
    <source>
        <dbReference type="SAM" id="Phobius"/>
    </source>
</evidence>
<sequence>MPVTTDYKYKAFISYSRQDEKAARWLQRAVENYRLPRHLAASLRKQERATALRPVFKDREDLHAASDLGETLRKALAQSEYLIVVCSPRAVASEWVNQEIAEFIRLRSVDKVLAVIVAGEPNAADSGQPPELECFPDQLRFQLDADGTLSNRKREPLAPDLRPGGDGRRLVRLKLVASLLGVDLDQLIQREAQRRVQVLASVTVFALAMAGVLLFLTVQTLRANQVAEARRNSAESLIEFMISDLRDQLEPVGRLAVLDSVGARALKYYEGLGSEHMNADSLGRRSRALLLLGEIQRGKGNLSGAADIFSQVAADTGALLDAGPDNTKRIFDHAQSTFWQGYIAWENLDFDQASRHLTEYLALARRLNDIEPDNPDWQLELHYAHSSMGALYYQQGNWQQAQLQFGQSLRLIEALLNARPGNPEYLRIYAEEASWLASTYLASNQYAKSAEFNAREYETYQRLLRLAPDDRTVQSRMVTALETRATLQLKQGDSEQAGHTLAAGEAQAAVLVDLDPENADYWKSYVFMSARLALLHISTGRLQRAPGYLDRCRESSLSLRSLNADSSRWLLSGYTQCQIAAVRYWLAMDDSERATSRLQALASTHAGLPEQLRSHLLYPDVSAAIALYRGDIARLQGELPLAMSHWKRALAILDGVPRPTHAQSHLRFNALLRLGDSSAAEQLGRRLVDEGYRNHELTGDYRRLAP</sequence>
<dbReference type="InterPro" id="IPR000157">
    <property type="entry name" value="TIR_dom"/>
</dbReference>
<dbReference type="Pfam" id="PF13676">
    <property type="entry name" value="TIR_2"/>
    <property type="match status" value="1"/>
</dbReference>
<keyword evidence="1" id="KW-0472">Membrane</keyword>
<keyword evidence="1" id="KW-0812">Transmembrane</keyword>